<comment type="similarity">
    <text evidence="2 7">Belongs to the ExbD/TolR family.</text>
</comment>
<name>A0A060UVR4_9PROT</name>
<evidence type="ECO:0000256" key="6">
    <source>
        <dbReference type="ARBA" id="ARBA00023136"/>
    </source>
</evidence>
<sequence>MLPQRRPRKKGRVEIIPMIDVMLFLLVFFIMITLQMITDKGLKLNLPTSSQSKALPHPHFVVNIQTDGSVVVKGKPMNLEALQQLLASDGNVAKTDVTIAADKKVPFQDFVRVMDHCQKAGVTRIGIATQAKA</sequence>
<evidence type="ECO:0000313" key="12">
    <source>
        <dbReference type="Proteomes" id="UP000193925"/>
    </source>
</evidence>
<evidence type="ECO:0000313" key="11">
    <source>
        <dbReference type="EMBL" id="SMH65046.1"/>
    </source>
</evidence>
<dbReference type="EMBL" id="LT841305">
    <property type="protein sequence ID" value="SMH65046.1"/>
    <property type="molecule type" value="Genomic_DNA"/>
</dbReference>
<dbReference type="Proteomes" id="UP000595420">
    <property type="component" value="Chromosome"/>
</dbReference>
<keyword evidence="7" id="KW-0653">Protein transport</keyword>
<dbReference type="Gene3D" id="3.30.420.270">
    <property type="match status" value="1"/>
</dbReference>
<evidence type="ECO:0000256" key="1">
    <source>
        <dbReference type="ARBA" id="ARBA00004162"/>
    </source>
</evidence>
<dbReference type="RefSeq" id="WP_035190418.1">
    <property type="nucleotide sequence ID" value="NZ_CCCS020000001.1"/>
</dbReference>
<dbReference type="EMBL" id="CP059488">
    <property type="protein sequence ID" value="QQD73859.1"/>
    <property type="molecule type" value="Genomic_DNA"/>
</dbReference>
<dbReference type="GO" id="GO:0022857">
    <property type="term" value="F:transmembrane transporter activity"/>
    <property type="evidence" value="ECO:0007669"/>
    <property type="project" value="InterPro"/>
</dbReference>
<evidence type="ECO:0000313" key="9">
    <source>
        <dbReference type="EMBL" id="CDQ12411.1"/>
    </source>
</evidence>
<evidence type="ECO:0000313" key="10">
    <source>
        <dbReference type="EMBL" id="QQD73859.1"/>
    </source>
</evidence>
<reference evidence="9" key="2">
    <citation type="submission" date="2014-07" db="EMBL/GenBank/DDBJ databases">
        <title>Initial genome analysis of the psychrotolerant acidophile Acidithiobacillus ferrivorans CF27: insights into iron and sulfur oxidation pathways and into biofilm formation.</title>
        <authorList>
            <person name="Talla E."/>
            <person name="Hedrich S."/>
            <person name="Mangenot S."/>
            <person name="Ji B."/>
            <person name="Johnson D.B."/>
            <person name="Barbe V."/>
            <person name="Bonnefoy V."/>
        </authorList>
    </citation>
    <scope>NUCLEOTIDE SEQUENCE [LARGE SCALE GENOMIC DNA]</scope>
    <source>
        <strain evidence="9">CF27</strain>
    </source>
</reference>
<dbReference type="Pfam" id="PF02472">
    <property type="entry name" value="ExbD"/>
    <property type="match status" value="1"/>
</dbReference>
<evidence type="ECO:0000256" key="4">
    <source>
        <dbReference type="ARBA" id="ARBA00022692"/>
    </source>
</evidence>
<accession>A0A060UVR4</accession>
<evidence type="ECO:0000256" key="2">
    <source>
        <dbReference type="ARBA" id="ARBA00005811"/>
    </source>
</evidence>
<keyword evidence="4 7" id="KW-0812">Transmembrane</keyword>
<evidence type="ECO:0000256" key="7">
    <source>
        <dbReference type="RuleBase" id="RU003879"/>
    </source>
</evidence>
<gene>
    <name evidence="9" type="ORF">AFERRI_10234</name>
    <name evidence="11" type="ORF">AFERRI_11081</name>
    <name evidence="10" type="ORF">H2515_06385</name>
</gene>
<keyword evidence="3" id="KW-1003">Cell membrane</keyword>
<keyword evidence="12" id="KW-1185">Reference proteome</keyword>
<dbReference type="PANTHER" id="PTHR30558">
    <property type="entry name" value="EXBD MEMBRANE COMPONENT OF PMF-DRIVEN MACROMOLECULE IMPORT SYSTEM"/>
    <property type="match status" value="1"/>
</dbReference>
<feature type="transmembrane region" description="Helical" evidence="8">
    <location>
        <begin position="21"/>
        <end position="38"/>
    </location>
</feature>
<evidence type="ECO:0000256" key="8">
    <source>
        <dbReference type="SAM" id="Phobius"/>
    </source>
</evidence>
<comment type="subcellular location">
    <subcellularLocation>
        <location evidence="1">Cell membrane</location>
        <topology evidence="1">Single-pass membrane protein</topology>
    </subcellularLocation>
    <subcellularLocation>
        <location evidence="7">Cell membrane</location>
        <topology evidence="7">Single-pass type II membrane protein</topology>
    </subcellularLocation>
</comment>
<proteinExistence type="inferred from homology"/>
<dbReference type="Proteomes" id="UP000193925">
    <property type="component" value="Chromosome AFERRI"/>
</dbReference>
<dbReference type="EMBL" id="CCCS020000001">
    <property type="protein sequence ID" value="CDQ12411.1"/>
    <property type="molecule type" value="Genomic_DNA"/>
</dbReference>
<dbReference type="InterPro" id="IPR003400">
    <property type="entry name" value="ExbD"/>
</dbReference>
<reference evidence="11 12" key="3">
    <citation type="submission" date="2017-03" db="EMBL/GenBank/DDBJ databases">
        <authorList>
            <person name="Regsiter A."/>
            <person name="William W."/>
        </authorList>
    </citation>
    <scope>NUCLEOTIDE SEQUENCE [LARGE SCALE GENOMIC DNA]</scope>
    <source>
        <strain evidence="11">PRJEB5721</strain>
    </source>
</reference>
<dbReference type="AlphaFoldDB" id="A0A060UVR4"/>
<organism evidence="9">
    <name type="scientific">Acidithiobacillus ferrivorans</name>
    <dbReference type="NCBI Taxonomy" id="160808"/>
    <lineage>
        <taxon>Bacteria</taxon>
        <taxon>Pseudomonadati</taxon>
        <taxon>Pseudomonadota</taxon>
        <taxon>Acidithiobacillia</taxon>
        <taxon>Acidithiobacillales</taxon>
        <taxon>Acidithiobacillaceae</taxon>
        <taxon>Acidithiobacillus</taxon>
    </lineage>
</organism>
<dbReference type="GO" id="GO:0015031">
    <property type="term" value="P:protein transport"/>
    <property type="evidence" value="ECO:0007669"/>
    <property type="project" value="UniProtKB-KW"/>
</dbReference>
<keyword evidence="6 8" id="KW-0472">Membrane</keyword>
<dbReference type="PANTHER" id="PTHR30558:SF3">
    <property type="entry name" value="BIOPOLYMER TRANSPORT PROTEIN EXBD-RELATED"/>
    <property type="match status" value="1"/>
</dbReference>
<evidence type="ECO:0000256" key="5">
    <source>
        <dbReference type="ARBA" id="ARBA00022989"/>
    </source>
</evidence>
<protein>
    <submittedName>
        <fullName evidence="11">Biopolymer transport protein ExbD/TolR</fullName>
    </submittedName>
    <submittedName>
        <fullName evidence="10">Biopolymer transporter ExbD</fullName>
    </submittedName>
    <submittedName>
        <fullName evidence="9">Putative Biopolymer transport exbD protein</fullName>
    </submittedName>
</protein>
<keyword evidence="5 8" id="KW-1133">Transmembrane helix</keyword>
<evidence type="ECO:0000313" key="13">
    <source>
        <dbReference type="Proteomes" id="UP000595420"/>
    </source>
</evidence>
<reference evidence="10 13" key="4">
    <citation type="submission" date="2020-07" db="EMBL/GenBank/DDBJ databases">
        <title>Complete genome sequence analysis of Acidithiobacillus ferrivorans XJFY6S-08 reveals extreme environmental adaptation to alpine acid mine drainage.</title>
        <authorList>
            <person name="Yan L."/>
            <person name="Ni Y."/>
        </authorList>
    </citation>
    <scope>NUCLEOTIDE SEQUENCE [LARGE SCALE GENOMIC DNA]</scope>
    <source>
        <strain evidence="10 13">XJFY6S-08</strain>
    </source>
</reference>
<dbReference type="GO" id="GO:0005886">
    <property type="term" value="C:plasma membrane"/>
    <property type="evidence" value="ECO:0007669"/>
    <property type="project" value="UniProtKB-SubCell"/>
</dbReference>
<reference evidence="9" key="1">
    <citation type="submission" date="2014-03" db="EMBL/GenBank/DDBJ databases">
        <authorList>
            <person name="Genoscope - CEA"/>
        </authorList>
    </citation>
    <scope>NUCLEOTIDE SEQUENCE [LARGE SCALE GENOMIC DNA]</scope>
    <source>
        <strain evidence="9">CF27</strain>
    </source>
</reference>
<evidence type="ECO:0000256" key="3">
    <source>
        <dbReference type="ARBA" id="ARBA00022475"/>
    </source>
</evidence>
<keyword evidence="7" id="KW-0813">Transport</keyword>